<keyword evidence="5" id="KW-1185">Reference proteome</keyword>
<feature type="compositionally biased region" description="Low complexity" evidence="2">
    <location>
        <begin position="638"/>
        <end position="648"/>
    </location>
</feature>
<feature type="compositionally biased region" description="Polar residues" evidence="2">
    <location>
        <begin position="714"/>
        <end position="743"/>
    </location>
</feature>
<dbReference type="InterPro" id="IPR000504">
    <property type="entry name" value="RRM_dom"/>
</dbReference>
<evidence type="ECO:0000313" key="4">
    <source>
        <dbReference type="EMBL" id="KAK1444172.1"/>
    </source>
</evidence>
<evidence type="ECO:0000256" key="1">
    <source>
        <dbReference type="PROSITE-ProRule" id="PRU00176"/>
    </source>
</evidence>
<dbReference type="InterPro" id="IPR012921">
    <property type="entry name" value="SPOC_C"/>
</dbReference>
<dbReference type="GO" id="GO:0003723">
    <property type="term" value="F:RNA binding"/>
    <property type="evidence" value="ECO:0007669"/>
    <property type="project" value="UniProtKB-UniRule"/>
</dbReference>
<feature type="region of interest" description="Disordered" evidence="2">
    <location>
        <begin position="628"/>
        <end position="747"/>
    </location>
</feature>
<name>A0AAD8PF13_BABGI</name>
<feature type="region of interest" description="Disordered" evidence="2">
    <location>
        <begin position="1"/>
        <end position="61"/>
    </location>
</feature>
<dbReference type="PROSITE" id="PS50102">
    <property type="entry name" value="RRM"/>
    <property type="match status" value="1"/>
</dbReference>
<feature type="compositionally biased region" description="Basic residues" evidence="2">
    <location>
        <begin position="1"/>
        <end position="11"/>
    </location>
</feature>
<feature type="compositionally biased region" description="Basic and acidic residues" evidence="2">
    <location>
        <begin position="12"/>
        <end position="28"/>
    </location>
</feature>
<dbReference type="Pfam" id="PF07744">
    <property type="entry name" value="SPOC"/>
    <property type="match status" value="1"/>
</dbReference>
<evidence type="ECO:0000259" key="3">
    <source>
        <dbReference type="PROSITE" id="PS50102"/>
    </source>
</evidence>
<accession>A0AAD8PF13</accession>
<dbReference type="Proteomes" id="UP001230268">
    <property type="component" value="Unassembled WGS sequence"/>
</dbReference>
<dbReference type="EMBL" id="JAVEPI010000001">
    <property type="protein sequence ID" value="KAK1444172.1"/>
    <property type="molecule type" value="Genomic_DNA"/>
</dbReference>
<gene>
    <name evidence="4" type="ORF">BgAZ_100780</name>
</gene>
<feature type="domain" description="RRM" evidence="3">
    <location>
        <begin position="488"/>
        <end position="567"/>
    </location>
</feature>
<dbReference type="Gene3D" id="3.30.70.330">
    <property type="match status" value="1"/>
</dbReference>
<dbReference type="AlphaFoldDB" id="A0AAD8PF13"/>
<evidence type="ECO:0000313" key="5">
    <source>
        <dbReference type="Proteomes" id="UP001230268"/>
    </source>
</evidence>
<dbReference type="SUPFAM" id="SSF54928">
    <property type="entry name" value="RNA-binding domain, RBD"/>
    <property type="match status" value="2"/>
</dbReference>
<proteinExistence type="predicted"/>
<feature type="compositionally biased region" description="Basic and acidic residues" evidence="2">
    <location>
        <begin position="690"/>
        <end position="707"/>
    </location>
</feature>
<comment type="caution">
    <text evidence="4">The sequence shown here is derived from an EMBL/GenBank/DDBJ whole genome shotgun (WGS) entry which is preliminary data.</text>
</comment>
<dbReference type="InterPro" id="IPR035979">
    <property type="entry name" value="RBD_domain_sf"/>
</dbReference>
<evidence type="ECO:0000256" key="2">
    <source>
        <dbReference type="SAM" id="MobiDB-lite"/>
    </source>
</evidence>
<protein>
    <recommendedName>
        <fullName evidence="3">RRM domain-containing protein</fullName>
    </recommendedName>
</protein>
<sequence length="870" mass="97938">MARGRPKGRGKAAKEAAVVKEDVAKQDETAVEPELNANQLDLMDGVEPTSNHNEDGLNHGSVDPFAVVAQENATNDEVDIDMKPEDWTTDAQNDVLDMAPGHDKEPTRIQSVPVTEEEAEKVRQLVDFIIQFGSKTDEMVDSDEEEGAIEEEEVPFERIQETEVHSTIVHLLNMPPEVDLEALVTAAPSVSDIIHHCFTVNNTQLKITFVSGALAKEARRLLDYAKIRNRTIQAVLSNQDDIKHQHRDHMQQHGHGGKPFVPLPLMPLPPNRRGGRPVPPLIPGFPLPPLPPGMVPPISPRKMPPRPLLPMPLVPPRKAGEGSDRSPMYGVPMPHGAQGIPPHQHMKLQFGRNLSKREGKSLCELLEAMPQVSQWLPDQTPEEQQRHYDDINAEYGITNRYMIIGGLPESATETISAACEWISTHTKKKVEVEICQMEQYALDKGVENDKFLHITFQRRADCSELFTTIITNCPGVICKYAAPRKAFDTIWMGNLTDLFSYCRDEFEIKELCARIGELRVFRYSPDKSCCFVTYASIEDAIKARNRLLGISFTPVKSLALNVDFTLDLAPRFPKKSRLPQDYRGSERGDLSQKLGERLLSALQRRSDGDIVIRQLLDGKEGDAVNLLAKQGGRPGQYPPYDGGRPGPYSRQPPRGQHSPPYGRTPWSRNRNKRTYSPIPPPPEHYKHRKYDTGHEDVYEEDMRRGKDEYDDVNVTGSPHTESTSYNQDKRQTPQPKESPQAKQKPSKTYMCDLLKRGKPICKVSAIFVRGDVSHRVPQVLDVNQRANPERLANYLQKGPELSLWQLGAENSEDSVKYDGLCEYLVSKKRVALVQEGPYEIYIVPPSDTYSMVPNLPDTQFMYAYILPKGT</sequence>
<reference evidence="4" key="1">
    <citation type="submission" date="2023-08" db="EMBL/GenBank/DDBJ databases">
        <title>Draft sequence of the Babesia gibsoni genome.</title>
        <authorList>
            <person name="Yamagishi J.Y."/>
            <person name="Xuan X.X."/>
        </authorList>
    </citation>
    <scope>NUCLEOTIDE SEQUENCE</scope>
    <source>
        <strain evidence="4">Azabu</strain>
    </source>
</reference>
<organism evidence="4 5">
    <name type="scientific">Babesia gibsoni</name>
    <dbReference type="NCBI Taxonomy" id="33632"/>
    <lineage>
        <taxon>Eukaryota</taxon>
        <taxon>Sar</taxon>
        <taxon>Alveolata</taxon>
        <taxon>Apicomplexa</taxon>
        <taxon>Aconoidasida</taxon>
        <taxon>Piroplasmida</taxon>
        <taxon>Babesiidae</taxon>
        <taxon>Babesia</taxon>
    </lineage>
</organism>
<dbReference type="InterPro" id="IPR012677">
    <property type="entry name" value="Nucleotide-bd_a/b_plait_sf"/>
</dbReference>
<keyword evidence="1" id="KW-0694">RNA-binding</keyword>